<protein>
    <submittedName>
        <fullName evidence="1">Uncharacterized protein</fullName>
    </submittedName>
</protein>
<gene>
    <name evidence="1" type="ORF">SAMN05421642_102528</name>
</gene>
<dbReference type="AlphaFoldDB" id="A0A239ES59"/>
<sequence>MSVLPVIALLVFVLQNTEHARIEFLGVNLDITQGFAILFSSDSWWPCSAVPHCGRGVYCAATDTVHRHTHSVDSAVAIVAQQYAAAVHAYG</sequence>
<proteinExistence type="predicted"/>
<organism evidence="1 2">
    <name type="scientific">Rhodococcoides kyotonense</name>
    <dbReference type="NCBI Taxonomy" id="398843"/>
    <lineage>
        <taxon>Bacteria</taxon>
        <taxon>Bacillati</taxon>
        <taxon>Actinomycetota</taxon>
        <taxon>Actinomycetes</taxon>
        <taxon>Mycobacteriales</taxon>
        <taxon>Nocardiaceae</taxon>
        <taxon>Rhodococcoides</taxon>
    </lineage>
</organism>
<dbReference type="Proteomes" id="UP000198327">
    <property type="component" value="Unassembled WGS sequence"/>
</dbReference>
<name>A0A239ES59_9NOCA</name>
<keyword evidence="2" id="KW-1185">Reference proteome</keyword>
<evidence type="ECO:0000313" key="2">
    <source>
        <dbReference type="Proteomes" id="UP000198327"/>
    </source>
</evidence>
<dbReference type="RefSeq" id="WP_089243766.1">
    <property type="nucleotide sequence ID" value="NZ_FZOW01000002.1"/>
</dbReference>
<reference evidence="2" key="1">
    <citation type="submission" date="2017-06" db="EMBL/GenBank/DDBJ databases">
        <authorList>
            <person name="Varghese N."/>
            <person name="Submissions S."/>
        </authorList>
    </citation>
    <scope>NUCLEOTIDE SEQUENCE [LARGE SCALE GENOMIC DNA]</scope>
    <source>
        <strain evidence="2">JCM 23211</strain>
    </source>
</reference>
<dbReference type="EMBL" id="FZOW01000002">
    <property type="protein sequence ID" value="SNS47241.1"/>
    <property type="molecule type" value="Genomic_DNA"/>
</dbReference>
<accession>A0A239ES59</accession>
<evidence type="ECO:0000313" key="1">
    <source>
        <dbReference type="EMBL" id="SNS47241.1"/>
    </source>
</evidence>